<keyword evidence="3" id="KW-1185">Reference proteome</keyword>
<reference evidence="2 3" key="1">
    <citation type="submission" date="2021-06" db="EMBL/GenBank/DDBJ databases">
        <title>Caerostris darwini draft genome.</title>
        <authorList>
            <person name="Kono N."/>
            <person name="Arakawa K."/>
        </authorList>
    </citation>
    <scope>NUCLEOTIDE SEQUENCE [LARGE SCALE GENOMIC DNA]</scope>
</reference>
<feature type="region of interest" description="Disordered" evidence="1">
    <location>
        <begin position="13"/>
        <end position="47"/>
    </location>
</feature>
<evidence type="ECO:0000256" key="1">
    <source>
        <dbReference type="SAM" id="MobiDB-lite"/>
    </source>
</evidence>
<sequence>MLPFPPFPLVSRQQGRYLEEGALGGRESKEGEREGERERESNPEIRGFQLFSSFPDNDMPSDIPRLFDIAFLPLSPSSPLLPRISLLHLRAPTDDRRRRGFARFRSLSPHSVSFPSAPAHPTLCVLGPPSLLRGPNIGNT</sequence>
<evidence type="ECO:0000313" key="2">
    <source>
        <dbReference type="EMBL" id="GIY06823.1"/>
    </source>
</evidence>
<accession>A0AAV4QAV4</accession>
<evidence type="ECO:0000313" key="3">
    <source>
        <dbReference type="Proteomes" id="UP001054837"/>
    </source>
</evidence>
<name>A0AAV4QAV4_9ARAC</name>
<organism evidence="2 3">
    <name type="scientific">Caerostris darwini</name>
    <dbReference type="NCBI Taxonomy" id="1538125"/>
    <lineage>
        <taxon>Eukaryota</taxon>
        <taxon>Metazoa</taxon>
        <taxon>Ecdysozoa</taxon>
        <taxon>Arthropoda</taxon>
        <taxon>Chelicerata</taxon>
        <taxon>Arachnida</taxon>
        <taxon>Araneae</taxon>
        <taxon>Araneomorphae</taxon>
        <taxon>Entelegynae</taxon>
        <taxon>Araneoidea</taxon>
        <taxon>Araneidae</taxon>
        <taxon>Caerostris</taxon>
    </lineage>
</organism>
<gene>
    <name evidence="2" type="ORF">CDAR_76631</name>
</gene>
<feature type="compositionally biased region" description="Basic and acidic residues" evidence="1">
    <location>
        <begin position="26"/>
        <end position="43"/>
    </location>
</feature>
<dbReference type="Proteomes" id="UP001054837">
    <property type="component" value="Unassembled WGS sequence"/>
</dbReference>
<protein>
    <submittedName>
        <fullName evidence="2">Uncharacterized protein</fullName>
    </submittedName>
</protein>
<comment type="caution">
    <text evidence="2">The sequence shown here is derived from an EMBL/GenBank/DDBJ whole genome shotgun (WGS) entry which is preliminary data.</text>
</comment>
<dbReference type="EMBL" id="BPLQ01004264">
    <property type="protein sequence ID" value="GIY06823.1"/>
    <property type="molecule type" value="Genomic_DNA"/>
</dbReference>
<proteinExistence type="predicted"/>
<dbReference type="AlphaFoldDB" id="A0AAV4QAV4"/>